<evidence type="ECO:0000256" key="9">
    <source>
        <dbReference type="ARBA" id="ARBA00023157"/>
    </source>
</evidence>
<reference evidence="19 20" key="1">
    <citation type="journal article" date="2024" name="BMC Genomics">
        <title>Genome assembly of redclaw crayfish (Cherax quadricarinatus) provides insights into its immune adaptation and hypoxia tolerance.</title>
        <authorList>
            <person name="Liu Z."/>
            <person name="Zheng J."/>
            <person name="Li H."/>
            <person name="Fang K."/>
            <person name="Wang S."/>
            <person name="He J."/>
            <person name="Zhou D."/>
            <person name="Weng S."/>
            <person name="Chi M."/>
            <person name="Gu Z."/>
            <person name="He J."/>
            <person name="Li F."/>
            <person name="Wang M."/>
        </authorList>
    </citation>
    <scope>NUCLEOTIDE SEQUENCE [LARGE SCALE GENOMIC DNA]</scope>
    <source>
        <strain evidence="19">ZL_2023a</strain>
    </source>
</reference>
<dbReference type="GO" id="GO:0016324">
    <property type="term" value="C:apical plasma membrane"/>
    <property type="evidence" value="ECO:0007669"/>
    <property type="project" value="TreeGrafter"/>
</dbReference>
<keyword evidence="20" id="KW-1185">Reference proteome</keyword>
<evidence type="ECO:0000256" key="17">
    <source>
        <dbReference type="SAM" id="SignalP"/>
    </source>
</evidence>
<evidence type="ECO:0000256" key="16">
    <source>
        <dbReference type="SAM" id="Phobius"/>
    </source>
</evidence>
<dbReference type="SMART" id="SM00181">
    <property type="entry name" value="EGF"/>
    <property type="match status" value="3"/>
</dbReference>
<feature type="disulfide bond" evidence="13">
    <location>
        <begin position="122"/>
        <end position="137"/>
    </location>
</feature>
<dbReference type="SUPFAM" id="SSF57196">
    <property type="entry name" value="EGF/Laminin"/>
    <property type="match status" value="3"/>
</dbReference>
<dbReference type="Pfam" id="PF00057">
    <property type="entry name" value="Ldl_recept_a"/>
    <property type="match status" value="7"/>
</dbReference>
<feature type="repeat" description="LDL-receptor class B" evidence="14">
    <location>
        <begin position="579"/>
        <end position="623"/>
    </location>
</feature>
<evidence type="ECO:0000256" key="5">
    <source>
        <dbReference type="ARBA" id="ARBA00022729"/>
    </source>
</evidence>
<sequence length="839" mass="93545">MKILVILLSVSVTLASAACRTTEFPCDKNRCLPLNWMCDGDPDCTDSTDEQPENCNKTLVRVCRSTEFKCGNGNCIPSTWKCDGQDDCRDNSDEASQECNTCFVGEFQCLSNKQCITGSWKCNGQEDCADGSDERNCTSGQTTTLPAHMFKCDSGINIPSRWVCDGEEDCLDGSDEKACINRTTAARDKTTPRPTCRDYEFQCGAYCILNTQVCDGSEDCPNGEDEVQSVCPQCRSSDFTCENKQCVLGVLRCNGRIDCRDGSDEIDCQPPSPAPESTNITCNLTTHFLCTKNKCIPRESLCNHRNDCGDWQDESEAVCGPKECERNNGGCTQLCVDTKEGYYCQCRKGYRLVGKYTCEDIDECLEIPGICSQQCINTIGGYHCSCLPGYERDPGNYTRCKASSGEPYLLFSHRYDIRSLRLRDSDMTSVVREARGATALDYLYISNQIIWSDNKENKIIRTNMTNPEVREVLVDGEKVSADGLAVDWIHNHIYYTDTTNFRIQMISWDAKWSKAIVKEELGQPRAIVVSPLDGYIFWTDWGSAPKVERARLDGGDRTAIVTAPHVYWPNGITIDHSNKCLYWCDGKLNTISKSNLDGSQIEVILFSPKVLRLPYSITVFEDRLYWTDWSKLALYSANKFTGEDIQNVSAGHLLESPKVVHVYHEYRQPIGDNVCSSHKCSHLCVRSPQGEPLCVCPDGMILSTGNFITCIYDEADINIASAITSSVSGSSKYVVPPKTDEDPIQSTQVGLILGVTFGSTVVLALAAALFVGWWKVRRGVIRHTRFPNPVYRKTTDEEMDGGGYILGQDDLLNPRDYHYTEGPEVPITDDDDVPLAPKK</sequence>
<dbReference type="InterPro" id="IPR011042">
    <property type="entry name" value="6-blade_b-propeller_TolB-like"/>
</dbReference>
<proteinExistence type="predicted"/>
<accession>A0AAW0WN76</accession>
<evidence type="ECO:0000256" key="1">
    <source>
        <dbReference type="ARBA" id="ARBA00004479"/>
    </source>
</evidence>
<feature type="transmembrane region" description="Helical" evidence="16">
    <location>
        <begin position="751"/>
        <end position="774"/>
    </location>
</feature>
<dbReference type="SUPFAM" id="SSF63825">
    <property type="entry name" value="YWTD domain"/>
    <property type="match status" value="1"/>
</dbReference>
<feature type="disulfide bond" evidence="13">
    <location>
        <begin position="234"/>
        <end position="246"/>
    </location>
</feature>
<evidence type="ECO:0000256" key="7">
    <source>
        <dbReference type="ARBA" id="ARBA00022989"/>
    </source>
</evidence>
<dbReference type="PROSITE" id="PS50026">
    <property type="entry name" value="EGF_3"/>
    <property type="match status" value="1"/>
</dbReference>
<keyword evidence="9 13" id="KW-1015">Disulfide bond</keyword>
<evidence type="ECO:0000256" key="11">
    <source>
        <dbReference type="ARBA" id="ARBA00023180"/>
    </source>
</evidence>
<dbReference type="Gene3D" id="2.40.128.620">
    <property type="match status" value="1"/>
</dbReference>
<feature type="repeat" description="LDL-receptor class B" evidence="14">
    <location>
        <begin position="534"/>
        <end position="578"/>
    </location>
</feature>
<evidence type="ECO:0000256" key="8">
    <source>
        <dbReference type="ARBA" id="ARBA00023136"/>
    </source>
</evidence>
<dbReference type="SMART" id="SM00179">
    <property type="entry name" value="EGF_CA"/>
    <property type="match status" value="2"/>
</dbReference>
<feature type="disulfide bond" evidence="13">
    <location>
        <begin position="19"/>
        <end position="31"/>
    </location>
</feature>
<dbReference type="PROSITE" id="PS01187">
    <property type="entry name" value="EGF_CA"/>
    <property type="match status" value="1"/>
</dbReference>
<dbReference type="PROSITE" id="PS51257">
    <property type="entry name" value="PROKAR_LIPOPROTEIN"/>
    <property type="match status" value="1"/>
</dbReference>
<feature type="domain" description="EGF-like" evidence="18">
    <location>
        <begin position="360"/>
        <end position="401"/>
    </location>
</feature>
<evidence type="ECO:0000256" key="10">
    <source>
        <dbReference type="ARBA" id="ARBA00023170"/>
    </source>
</evidence>
<evidence type="ECO:0000256" key="4">
    <source>
        <dbReference type="ARBA" id="ARBA00022692"/>
    </source>
</evidence>
<dbReference type="InterPro" id="IPR049883">
    <property type="entry name" value="NOTCH1_EGF-like"/>
</dbReference>
<feature type="disulfide bond" evidence="13">
    <location>
        <begin position="63"/>
        <end position="75"/>
    </location>
</feature>
<dbReference type="InterPro" id="IPR000742">
    <property type="entry name" value="EGF"/>
</dbReference>
<feature type="disulfide bond" evidence="13">
    <location>
        <begin position="290"/>
        <end position="308"/>
    </location>
</feature>
<dbReference type="InterPro" id="IPR018097">
    <property type="entry name" value="EGF_Ca-bd_CS"/>
</dbReference>
<feature type="chain" id="PRO_5043362542" description="EGF-like domain-containing protein" evidence="17">
    <location>
        <begin position="18"/>
        <end position="839"/>
    </location>
</feature>
<keyword evidence="6" id="KW-0677">Repeat</keyword>
<feature type="repeat" description="LDL-receptor class B" evidence="14">
    <location>
        <begin position="447"/>
        <end position="490"/>
    </location>
</feature>
<evidence type="ECO:0000313" key="20">
    <source>
        <dbReference type="Proteomes" id="UP001445076"/>
    </source>
</evidence>
<keyword evidence="4 16" id="KW-0812">Transmembrane</keyword>
<dbReference type="PROSITE" id="PS01209">
    <property type="entry name" value="LDLRA_1"/>
    <property type="match status" value="3"/>
</dbReference>
<dbReference type="PANTHER" id="PTHR22722:SF14">
    <property type="entry name" value="MEGALIN, ISOFORM A"/>
    <property type="match status" value="1"/>
</dbReference>
<dbReference type="FunFam" id="2.10.25.10:FF:000009">
    <property type="entry name" value="Low-density lipoprotein receptor isoform 1"/>
    <property type="match status" value="1"/>
</dbReference>
<feature type="region of interest" description="Disordered" evidence="15">
    <location>
        <begin position="817"/>
        <end position="839"/>
    </location>
</feature>
<dbReference type="SMART" id="SM00135">
    <property type="entry name" value="LY"/>
    <property type="match status" value="5"/>
</dbReference>
<dbReference type="InterPro" id="IPR036055">
    <property type="entry name" value="LDL_receptor-like_sf"/>
</dbReference>
<evidence type="ECO:0000313" key="19">
    <source>
        <dbReference type="EMBL" id="KAK8728725.1"/>
    </source>
</evidence>
<dbReference type="PROSITE" id="PS50068">
    <property type="entry name" value="LDLRA_2"/>
    <property type="match status" value="7"/>
</dbReference>
<dbReference type="FunFam" id="2.120.10.30:FF:000241">
    <property type="entry name" value="Low-density lipoprotein receptor-related protein 6"/>
    <property type="match status" value="1"/>
</dbReference>
<dbReference type="Proteomes" id="UP001445076">
    <property type="component" value="Unassembled WGS sequence"/>
</dbReference>
<dbReference type="AlphaFoldDB" id="A0AAW0WN76"/>
<evidence type="ECO:0000256" key="14">
    <source>
        <dbReference type="PROSITE-ProRule" id="PRU00461"/>
    </source>
</evidence>
<feature type="disulfide bond" evidence="13">
    <location>
        <begin position="253"/>
        <end position="268"/>
    </location>
</feature>
<dbReference type="Gene3D" id="2.10.25.10">
    <property type="entry name" value="Laminin"/>
    <property type="match status" value="2"/>
</dbReference>
<evidence type="ECO:0000256" key="13">
    <source>
        <dbReference type="PROSITE-ProRule" id="PRU00124"/>
    </source>
</evidence>
<dbReference type="Gene3D" id="4.10.400.10">
    <property type="entry name" value="Low-density Lipoprotein Receptor"/>
    <property type="match status" value="6"/>
</dbReference>
<dbReference type="InterPro" id="IPR023415">
    <property type="entry name" value="LDLR_class-A_CS"/>
</dbReference>
<dbReference type="PRINTS" id="PR00261">
    <property type="entry name" value="LDLRECEPTOR"/>
</dbReference>
<protein>
    <recommendedName>
        <fullName evidence="18">EGF-like domain-containing protein</fullName>
    </recommendedName>
</protein>
<comment type="caution">
    <text evidence="19">The sequence shown here is derived from an EMBL/GenBank/DDBJ whole genome shotgun (WGS) entry which is preliminary data.</text>
</comment>
<dbReference type="GO" id="GO:0042562">
    <property type="term" value="F:hormone binding"/>
    <property type="evidence" value="ECO:0007669"/>
    <property type="project" value="TreeGrafter"/>
</dbReference>
<keyword evidence="10" id="KW-0675">Receptor</keyword>
<dbReference type="InterPro" id="IPR000152">
    <property type="entry name" value="EGF-type_Asp/Asn_hydroxyl_site"/>
</dbReference>
<keyword evidence="7 16" id="KW-1133">Transmembrane helix</keyword>
<dbReference type="InterPro" id="IPR001881">
    <property type="entry name" value="EGF-like_Ca-bd_dom"/>
</dbReference>
<dbReference type="PROSITE" id="PS51120">
    <property type="entry name" value="LDLRB"/>
    <property type="match status" value="3"/>
</dbReference>
<evidence type="ECO:0000256" key="12">
    <source>
        <dbReference type="PROSITE-ProRule" id="PRU00076"/>
    </source>
</evidence>
<dbReference type="GO" id="GO:0043235">
    <property type="term" value="C:receptor complex"/>
    <property type="evidence" value="ECO:0007669"/>
    <property type="project" value="TreeGrafter"/>
</dbReference>
<gene>
    <name evidence="19" type="ORF">OTU49_009114</name>
</gene>
<dbReference type="CDD" id="cd00054">
    <property type="entry name" value="EGF_CA"/>
    <property type="match status" value="1"/>
</dbReference>
<dbReference type="Pfam" id="PF00058">
    <property type="entry name" value="Ldl_recept_b"/>
    <property type="match status" value="1"/>
</dbReference>
<evidence type="ECO:0000256" key="15">
    <source>
        <dbReference type="SAM" id="MobiDB-lite"/>
    </source>
</evidence>
<feature type="disulfide bond" evidence="13">
    <location>
        <begin position="152"/>
        <end position="170"/>
    </location>
</feature>
<keyword evidence="5 17" id="KW-0732">Signal</keyword>
<organism evidence="19 20">
    <name type="scientific">Cherax quadricarinatus</name>
    <name type="common">Australian red claw crayfish</name>
    <dbReference type="NCBI Taxonomy" id="27406"/>
    <lineage>
        <taxon>Eukaryota</taxon>
        <taxon>Metazoa</taxon>
        <taxon>Ecdysozoa</taxon>
        <taxon>Arthropoda</taxon>
        <taxon>Crustacea</taxon>
        <taxon>Multicrustacea</taxon>
        <taxon>Malacostraca</taxon>
        <taxon>Eumalacostraca</taxon>
        <taxon>Eucarida</taxon>
        <taxon>Decapoda</taxon>
        <taxon>Pleocyemata</taxon>
        <taxon>Astacidea</taxon>
        <taxon>Parastacoidea</taxon>
        <taxon>Parastacidae</taxon>
        <taxon>Cherax</taxon>
    </lineage>
</organism>
<evidence type="ECO:0000256" key="6">
    <source>
        <dbReference type="ARBA" id="ARBA00022737"/>
    </source>
</evidence>
<dbReference type="FunFam" id="4.10.400.10:FF:000001">
    <property type="entry name" value="Low-density lipoprotein receptor-related protein 1"/>
    <property type="match status" value="1"/>
</dbReference>
<keyword evidence="2 12" id="KW-0245">EGF-like domain</keyword>
<dbReference type="SUPFAM" id="SSF57424">
    <property type="entry name" value="LDL receptor-like module"/>
    <property type="match status" value="7"/>
</dbReference>
<evidence type="ECO:0000256" key="3">
    <source>
        <dbReference type="ARBA" id="ARBA00022583"/>
    </source>
</evidence>
<dbReference type="InterPro" id="IPR002172">
    <property type="entry name" value="LDrepeatLR_classA_rpt"/>
</dbReference>
<feature type="disulfide bond" evidence="13">
    <location>
        <begin position="70"/>
        <end position="88"/>
    </location>
</feature>
<keyword evidence="8 16" id="KW-0472">Membrane</keyword>
<evidence type="ECO:0000259" key="18">
    <source>
        <dbReference type="PROSITE" id="PS50026"/>
    </source>
</evidence>
<name>A0AAW0WN76_CHEQU</name>
<comment type="subcellular location">
    <subcellularLocation>
        <location evidence="1">Membrane</location>
        <topology evidence="1">Single-pass type I membrane protein</topology>
    </subcellularLocation>
</comment>
<comment type="caution">
    <text evidence="12">Lacks conserved residue(s) required for the propagation of feature annotation.</text>
</comment>
<keyword evidence="11" id="KW-0325">Glycoprotein</keyword>
<dbReference type="InterPro" id="IPR051221">
    <property type="entry name" value="LDLR-related"/>
</dbReference>
<evidence type="ECO:0000256" key="2">
    <source>
        <dbReference type="ARBA" id="ARBA00022536"/>
    </source>
</evidence>
<feature type="disulfide bond" evidence="13">
    <location>
        <begin position="241"/>
        <end position="259"/>
    </location>
</feature>
<feature type="disulfide bond" evidence="13">
    <location>
        <begin position="26"/>
        <end position="44"/>
    </location>
</feature>
<feature type="signal peptide" evidence="17">
    <location>
        <begin position="1"/>
        <end position="17"/>
    </location>
</feature>
<dbReference type="EMBL" id="JARKIK010000071">
    <property type="protein sequence ID" value="KAK8728725.1"/>
    <property type="molecule type" value="Genomic_DNA"/>
</dbReference>
<dbReference type="SMART" id="SM00192">
    <property type="entry name" value="LDLa"/>
    <property type="match status" value="7"/>
</dbReference>
<dbReference type="Gene3D" id="2.120.10.30">
    <property type="entry name" value="TolB, C-terminal domain"/>
    <property type="match status" value="1"/>
</dbReference>
<dbReference type="PROSITE" id="PS00010">
    <property type="entry name" value="ASX_HYDROXYL"/>
    <property type="match status" value="1"/>
</dbReference>
<dbReference type="CDD" id="cd00112">
    <property type="entry name" value="LDLa"/>
    <property type="match status" value="7"/>
</dbReference>
<dbReference type="Pfam" id="PF07645">
    <property type="entry name" value="EGF_CA"/>
    <property type="match status" value="1"/>
</dbReference>
<dbReference type="GO" id="GO:0005509">
    <property type="term" value="F:calcium ion binding"/>
    <property type="evidence" value="ECO:0007669"/>
    <property type="project" value="InterPro"/>
</dbReference>
<dbReference type="PANTHER" id="PTHR22722">
    <property type="entry name" value="LOW-DENSITY LIPOPROTEIN RECEPTOR-RELATED PROTEIN 2-RELATED"/>
    <property type="match status" value="1"/>
</dbReference>
<dbReference type="PROSITE" id="PS01186">
    <property type="entry name" value="EGF_2"/>
    <property type="match status" value="1"/>
</dbReference>
<dbReference type="GO" id="GO:0006898">
    <property type="term" value="P:receptor-mediated endocytosis"/>
    <property type="evidence" value="ECO:0007669"/>
    <property type="project" value="TreeGrafter"/>
</dbReference>
<feature type="disulfide bond" evidence="13">
    <location>
        <begin position="164"/>
        <end position="179"/>
    </location>
</feature>
<dbReference type="InterPro" id="IPR000033">
    <property type="entry name" value="LDLR_classB_rpt"/>
</dbReference>
<keyword evidence="3" id="KW-0254">Endocytosis</keyword>